<gene>
    <name evidence="4" type="ORF">ACFOKA_14120</name>
</gene>
<reference evidence="5" key="1">
    <citation type="journal article" date="2019" name="Int. J. Syst. Evol. Microbiol.">
        <title>The Global Catalogue of Microorganisms (GCM) 10K type strain sequencing project: providing services to taxonomists for standard genome sequencing and annotation.</title>
        <authorList>
            <consortium name="The Broad Institute Genomics Platform"/>
            <consortium name="The Broad Institute Genome Sequencing Center for Infectious Disease"/>
            <person name="Wu L."/>
            <person name="Ma J."/>
        </authorList>
    </citation>
    <scope>NUCLEOTIDE SEQUENCE [LARGE SCALE GENOMIC DNA]</scope>
    <source>
        <strain evidence="5">KCTC 62164</strain>
    </source>
</reference>
<evidence type="ECO:0000256" key="2">
    <source>
        <dbReference type="ARBA" id="ARBA00023002"/>
    </source>
</evidence>
<evidence type="ECO:0000256" key="3">
    <source>
        <dbReference type="RuleBase" id="RU000363"/>
    </source>
</evidence>
<organism evidence="4 5">
    <name type="scientific">Kordiimonas pumila</name>
    <dbReference type="NCBI Taxonomy" id="2161677"/>
    <lineage>
        <taxon>Bacteria</taxon>
        <taxon>Pseudomonadati</taxon>
        <taxon>Pseudomonadota</taxon>
        <taxon>Alphaproteobacteria</taxon>
        <taxon>Kordiimonadales</taxon>
        <taxon>Kordiimonadaceae</taxon>
        <taxon>Kordiimonas</taxon>
    </lineage>
</organism>
<evidence type="ECO:0000313" key="5">
    <source>
        <dbReference type="Proteomes" id="UP001595444"/>
    </source>
</evidence>
<dbReference type="Proteomes" id="UP001595444">
    <property type="component" value="Unassembled WGS sequence"/>
</dbReference>
<comment type="caution">
    <text evidence="4">The sequence shown here is derived from an EMBL/GenBank/DDBJ whole genome shotgun (WGS) entry which is preliminary data.</text>
</comment>
<comment type="similarity">
    <text evidence="1 3">Belongs to the short-chain dehydrogenases/reductases (SDR) family.</text>
</comment>
<dbReference type="Pfam" id="PF00106">
    <property type="entry name" value="adh_short"/>
    <property type="match status" value="1"/>
</dbReference>
<dbReference type="InterPro" id="IPR036291">
    <property type="entry name" value="NAD(P)-bd_dom_sf"/>
</dbReference>
<dbReference type="PANTHER" id="PTHR43639">
    <property type="entry name" value="OXIDOREDUCTASE, SHORT-CHAIN DEHYDROGENASE/REDUCTASE FAMILY (AFU_ORTHOLOGUE AFUA_5G02870)"/>
    <property type="match status" value="1"/>
</dbReference>
<dbReference type="EMBL" id="JBHRSL010000010">
    <property type="protein sequence ID" value="MFC3053047.1"/>
    <property type="molecule type" value="Genomic_DNA"/>
</dbReference>
<accession>A0ABV7D7T4</accession>
<dbReference type="Gene3D" id="3.40.50.720">
    <property type="entry name" value="NAD(P)-binding Rossmann-like Domain"/>
    <property type="match status" value="1"/>
</dbReference>
<dbReference type="SUPFAM" id="SSF51735">
    <property type="entry name" value="NAD(P)-binding Rossmann-fold domains"/>
    <property type="match status" value="1"/>
</dbReference>
<dbReference type="PROSITE" id="PS00061">
    <property type="entry name" value="ADH_SHORT"/>
    <property type="match status" value="1"/>
</dbReference>
<proteinExistence type="inferred from homology"/>
<dbReference type="PRINTS" id="PR00080">
    <property type="entry name" value="SDRFAMILY"/>
</dbReference>
<dbReference type="NCBIfam" id="NF006597">
    <property type="entry name" value="PRK09134.1"/>
    <property type="match status" value="1"/>
</dbReference>
<keyword evidence="5" id="KW-1185">Reference proteome</keyword>
<name>A0ABV7D7T4_9PROT</name>
<dbReference type="PRINTS" id="PR00081">
    <property type="entry name" value="GDHRDH"/>
</dbReference>
<evidence type="ECO:0000313" key="4">
    <source>
        <dbReference type="EMBL" id="MFC3053047.1"/>
    </source>
</evidence>
<keyword evidence="2" id="KW-0560">Oxidoreductase</keyword>
<evidence type="ECO:0000256" key="1">
    <source>
        <dbReference type="ARBA" id="ARBA00006484"/>
    </source>
</evidence>
<protein>
    <submittedName>
        <fullName evidence="4">SDR family oxidoreductase</fullName>
    </submittedName>
</protein>
<dbReference type="InterPro" id="IPR002347">
    <property type="entry name" value="SDR_fam"/>
</dbReference>
<sequence length="255" mass="27330">MIPHTFKTALVTGAAKRIGRAIAKSLASEGITVAVHHNSSAADAADVVSDICASGGKAFTVSADLNNEAELNALIPEVCKRAGSPVDVLVNNASLFLKDDISTLTTETWDAHQRINLRAPVILTQAFSQQLPAPHAGLVVNIIDQRVLKLNPLFMSYTASKSGLWTMTRTLAQALAKNNIRVNAISPGPTLPNTVEGHKGFEQECKNVPLGYGPDIREFTAAIRFLLETPSLTGQMITLDGGQHLAWRTDDIVED</sequence>
<dbReference type="InterPro" id="IPR020904">
    <property type="entry name" value="Sc_DH/Rdtase_CS"/>
</dbReference>
<dbReference type="PANTHER" id="PTHR43639:SF1">
    <property type="entry name" value="SHORT-CHAIN DEHYDROGENASE_REDUCTASE FAMILY PROTEIN"/>
    <property type="match status" value="1"/>
</dbReference>
<dbReference type="RefSeq" id="WP_194213238.1">
    <property type="nucleotide sequence ID" value="NZ_CP061205.1"/>
</dbReference>